<evidence type="ECO:0000256" key="3">
    <source>
        <dbReference type="ARBA" id="ARBA00009677"/>
    </source>
</evidence>
<dbReference type="GO" id="GO:0009424">
    <property type="term" value="C:bacterial-type flagellum hook"/>
    <property type="evidence" value="ECO:0007669"/>
    <property type="project" value="InterPro"/>
</dbReference>
<dbReference type="OrthoDB" id="7181295at2"/>
<keyword evidence="6" id="KW-0975">Bacterial flagellum</keyword>
<feature type="domain" description="Flagellar hook-associated protein FlgK helical" evidence="9">
    <location>
        <begin position="93"/>
        <end position="311"/>
    </location>
</feature>
<accession>B4RG80</accession>
<dbReference type="EMBL" id="CP000747">
    <property type="protein sequence ID" value="ACG77204.1"/>
    <property type="molecule type" value="Genomic_DNA"/>
</dbReference>
<name>B4RG80_PHEZH</name>
<dbReference type="HOGENOM" id="CLU_012762_3_0_5"/>
<evidence type="ECO:0000256" key="1">
    <source>
        <dbReference type="ARBA" id="ARBA00004117"/>
    </source>
</evidence>
<comment type="similarity">
    <text evidence="3">Belongs to the flagella basal body rod proteins family.</text>
</comment>
<gene>
    <name evidence="10" type="primary">flaN</name>
    <name evidence="10" type="ordered locus">PHZ_c0790</name>
</gene>
<organism evidence="10 11">
    <name type="scientific">Phenylobacterium zucineum (strain HLK1)</name>
    <dbReference type="NCBI Taxonomy" id="450851"/>
    <lineage>
        <taxon>Bacteria</taxon>
        <taxon>Pseudomonadati</taxon>
        <taxon>Pseudomonadota</taxon>
        <taxon>Alphaproteobacteria</taxon>
        <taxon>Caulobacterales</taxon>
        <taxon>Caulobacteraceae</taxon>
        <taxon>Phenylobacterium</taxon>
    </lineage>
</organism>
<dbReference type="PANTHER" id="PTHR30033:SF2">
    <property type="entry name" value="FLAGELLAR HOOK PROTEIN"/>
    <property type="match status" value="1"/>
</dbReference>
<keyword evidence="11" id="KW-1185">Reference proteome</keyword>
<dbReference type="KEGG" id="pzu:PHZ_c0790"/>
<dbReference type="GO" id="GO:0009425">
    <property type="term" value="C:bacterial-type flagellum basal body"/>
    <property type="evidence" value="ECO:0007669"/>
    <property type="project" value="UniProtKB-SubCell"/>
</dbReference>
<dbReference type="PROSITE" id="PS00588">
    <property type="entry name" value="FLAGELLA_BB_ROD"/>
    <property type="match status" value="1"/>
</dbReference>
<dbReference type="PRINTS" id="PR01005">
    <property type="entry name" value="FLGHOOKAP1"/>
</dbReference>
<dbReference type="GO" id="GO:0044780">
    <property type="term" value="P:bacterial-type flagellum assembly"/>
    <property type="evidence" value="ECO:0007669"/>
    <property type="project" value="InterPro"/>
</dbReference>
<dbReference type="SUPFAM" id="SSF64518">
    <property type="entry name" value="Phase 1 flagellin"/>
    <property type="match status" value="1"/>
</dbReference>
<comment type="subcellular location">
    <subcellularLocation>
        <location evidence="1">Bacterial flagellum basal body</location>
    </subcellularLocation>
    <subcellularLocation>
        <location evidence="2">Secreted</location>
    </subcellularLocation>
</comment>
<evidence type="ECO:0000256" key="4">
    <source>
        <dbReference type="ARBA" id="ARBA00016244"/>
    </source>
</evidence>
<dbReference type="GO" id="GO:0005198">
    <property type="term" value="F:structural molecule activity"/>
    <property type="evidence" value="ECO:0007669"/>
    <property type="project" value="InterPro"/>
</dbReference>
<protein>
    <recommendedName>
        <fullName evidence="4">Flagellar hook-associated protein 1</fullName>
    </recommendedName>
</protein>
<dbReference type="Pfam" id="PF00460">
    <property type="entry name" value="Flg_bb_rod"/>
    <property type="match status" value="1"/>
</dbReference>
<evidence type="ECO:0000313" key="10">
    <source>
        <dbReference type="EMBL" id="ACG77204.1"/>
    </source>
</evidence>
<feature type="domain" description="Flagellar basal-body/hook protein C-terminal" evidence="8">
    <location>
        <begin position="662"/>
        <end position="697"/>
    </location>
</feature>
<keyword evidence="5" id="KW-0964">Secreted</keyword>
<dbReference type="NCBIfam" id="TIGR02492">
    <property type="entry name" value="flgK_ends"/>
    <property type="match status" value="1"/>
</dbReference>
<evidence type="ECO:0000259" key="7">
    <source>
        <dbReference type="Pfam" id="PF00460"/>
    </source>
</evidence>
<dbReference type="InterPro" id="IPR019776">
    <property type="entry name" value="Flagellar_basal_body_rod_CS"/>
</dbReference>
<dbReference type="STRING" id="450851.PHZ_c0790"/>
<dbReference type="PANTHER" id="PTHR30033">
    <property type="entry name" value="FLAGELLAR HOOK-ASSOCIATED PROTEIN 1"/>
    <property type="match status" value="1"/>
</dbReference>
<dbReference type="InterPro" id="IPR053927">
    <property type="entry name" value="FlgK_helical"/>
</dbReference>
<dbReference type="InterPro" id="IPR001444">
    <property type="entry name" value="Flag_bb_rod_N"/>
</dbReference>
<keyword evidence="10" id="KW-0282">Flagellum</keyword>
<dbReference type="InterPro" id="IPR010930">
    <property type="entry name" value="Flg_bb/hook_C_dom"/>
</dbReference>
<dbReference type="Pfam" id="PF06429">
    <property type="entry name" value="Flg_bbr_C"/>
    <property type="match status" value="1"/>
</dbReference>
<evidence type="ECO:0000259" key="9">
    <source>
        <dbReference type="Pfam" id="PF22638"/>
    </source>
</evidence>
<evidence type="ECO:0000256" key="5">
    <source>
        <dbReference type="ARBA" id="ARBA00022525"/>
    </source>
</evidence>
<dbReference type="InterPro" id="IPR002371">
    <property type="entry name" value="FlgK"/>
</dbReference>
<evidence type="ECO:0000313" key="11">
    <source>
        <dbReference type="Proteomes" id="UP000001868"/>
    </source>
</evidence>
<keyword evidence="10" id="KW-0969">Cilium</keyword>
<dbReference type="Proteomes" id="UP000001868">
    <property type="component" value="Chromosome"/>
</dbReference>
<dbReference type="AlphaFoldDB" id="B4RG80"/>
<dbReference type="GO" id="GO:0005576">
    <property type="term" value="C:extracellular region"/>
    <property type="evidence" value="ECO:0007669"/>
    <property type="project" value="UniProtKB-SubCell"/>
</dbReference>
<sequence length="700" mass="72413">MSLNVTLQTAASGLNAAQASLRAVSDNIANVNTPGYVRKAVVQQPLVVDGVGMGVRVQGMKRITDDYLQSASLTAASDSSRWAAVAQYLDNAQSLFGDPSSPGFFFSRLDEIYGAFATAADDPSSSLLRSQSIANIQDFLAEADRINSQLSELGGTVETRITADIDRANDLLAQVDRLNAEISRAKMVNADASGSENIQSQLLDELSSLMNVRVARRAEGGVTVRSTEGVLLAGEGGSATLSYVRSDSTPGYISAKPSGGGTDAQPIQIASGEIRGLMDLRDQELPKLQDQLGEFLTRAVDQLNAAHNASVAYPAPSTLTGRNTGLDLPTAVGGFSGATTLAVMDANGVLVRRVDVDFTAGTMSANGGPAVAFTPGTFLATLNTQLGGQATASFTGGTLSIAGAGANTLAVDEGTSQKAGRGFSHFFGLNDLVRSNGFTNYDTGLRPTDPHGFTAGDPITLRLSSPDGLPLRDITIPVPAGTQMSDLVNALNSSATGVGLYGSFSLDAQGALTFQGAPPTNAQVSVVTDNTQRGAGGPSISQLFGLGAVERSNRAGRFQVDGTLDADPTRLALGKLDFSGGFTLPAIRPGDGRGALALSQAGDVATRFQAAGSLGQVNMTVSRYASEFGGSIGRNAASAETRKESAAAVLNEATARRQSVEGVNLDEELVNMTTYQQAFNASARMVQAAKDLFDVLLGMV</sequence>
<evidence type="ECO:0000256" key="2">
    <source>
        <dbReference type="ARBA" id="ARBA00004613"/>
    </source>
</evidence>
<dbReference type="eggNOG" id="COG1256">
    <property type="taxonomic scope" value="Bacteria"/>
</dbReference>
<evidence type="ECO:0000259" key="8">
    <source>
        <dbReference type="Pfam" id="PF06429"/>
    </source>
</evidence>
<dbReference type="eggNOG" id="COG4786">
    <property type="taxonomic scope" value="Bacteria"/>
</dbReference>
<keyword evidence="10" id="KW-0966">Cell projection</keyword>
<evidence type="ECO:0000256" key="6">
    <source>
        <dbReference type="ARBA" id="ARBA00023143"/>
    </source>
</evidence>
<dbReference type="Pfam" id="PF22638">
    <property type="entry name" value="FlgK_D1"/>
    <property type="match status" value="1"/>
</dbReference>
<dbReference type="RefSeq" id="WP_012521352.1">
    <property type="nucleotide sequence ID" value="NC_011144.1"/>
</dbReference>
<feature type="domain" description="Flagellar basal body rod protein N-terminal" evidence="7">
    <location>
        <begin position="7"/>
        <end position="36"/>
    </location>
</feature>
<reference evidence="10 11" key="1">
    <citation type="journal article" date="2008" name="BMC Genomics">
        <title>Complete genome of Phenylobacterium zucineum - a novel facultative intracellular bacterium isolated from human erythroleukemia cell line K562.</title>
        <authorList>
            <person name="Luo Y."/>
            <person name="Xu X."/>
            <person name="Ding Z."/>
            <person name="Liu Z."/>
            <person name="Zhang B."/>
            <person name="Yan Z."/>
            <person name="Sun J."/>
            <person name="Hu S."/>
            <person name="Hu X."/>
        </authorList>
    </citation>
    <scope>NUCLEOTIDE SEQUENCE [LARGE SCALE GENOMIC DNA]</scope>
    <source>
        <strain evidence="10 11">HLK1</strain>
    </source>
</reference>
<proteinExistence type="inferred from homology"/>